<evidence type="ECO:0000259" key="11">
    <source>
        <dbReference type="PROSITE" id="PS01124"/>
    </source>
</evidence>
<dbReference type="GeneID" id="95404768"/>
<dbReference type="SUPFAM" id="SSF46689">
    <property type="entry name" value="Homeodomain-like"/>
    <property type="match status" value="1"/>
</dbReference>
<evidence type="ECO:0000256" key="1">
    <source>
        <dbReference type="ARBA" id="ARBA00004651"/>
    </source>
</evidence>
<evidence type="ECO:0000256" key="2">
    <source>
        <dbReference type="ARBA" id="ARBA00022475"/>
    </source>
</evidence>
<keyword evidence="2" id="KW-1003">Cell membrane</keyword>
<accession>A0ABS4FBR1</accession>
<keyword evidence="3 10" id="KW-0812">Transmembrane</keyword>
<keyword evidence="9" id="KW-0175">Coiled coil</keyword>
<reference evidence="12 13" key="1">
    <citation type="submission" date="2021-03" db="EMBL/GenBank/DDBJ databases">
        <title>Genomic Encyclopedia of Type Strains, Phase IV (KMG-IV): sequencing the most valuable type-strain genomes for metagenomic binning, comparative biology and taxonomic classification.</title>
        <authorList>
            <person name="Goeker M."/>
        </authorList>
    </citation>
    <scope>NUCLEOTIDE SEQUENCE [LARGE SCALE GENOMIC DNA]</scope>
    <source>
        <strain evidence="12 13">DSM 15596</strain>
    </source>
</reference>
<evidence type="ECO:0000256" key="8">
    <source>
        <dbReference type="ARBA" id="ARBA00023163"/>
    </source>
</evidence>
<dbReference type="InterPro" id="IPR018060">
    <property type="entry name" value="HTH_AraC"/>
</dbReference>
<dbReference type="InterPro" id="IPR033479">
    <property type="entry name" value="dCache_1"/>
</dbReference>
<dbReference type="InterPro" id="IPR041522">
    <property type="entry name" value="CdaR_GGDEF"/>
</dbReference>
<keyword evidence="8" id="KW-0804">Transcription</keyword>
<feature type="domain" description="HTH araC/xylS-type" evidence="11">
    <location>
        <begin position="653"/>
        <end position="751"/>
    </location>
</feature>
<keyword evidence="4 10" id="KW-1133">Transmembrane helix</keyword>
<feature type="transmembrane region" description="Helical" evidence="10">
    <location>
        <begin position="297"/>
        <end position="319"/>
    </location>
</feature>
<keyword evidence="13" id="KW-1185">Reference proteome</keyword>
<evidence type="ECO:0000256" key="5">
    <source>
        <dbReference type="ARBA" id="ARBA00023015"/>
    </source>
</evidence>
<keyword evidence="6" id="KW-0238">DNA-binding</keyword>
<comment type="caution">
    <text evidence="12">The sequence shown here is derived from an EMBL/GenBank/DDBJ whole genome shotgun (WGS) entry which is preliminary data.</text>
</comment>
<dbReference type="Pfam" id="PF12833">
    <property type="entry name" value="HTH_18"/>
    <property type="match status" value="1"/>
</dbReference>
<evidence type="ECO:0000256" key="10">
    <source>
        <dbReference type="SAM" id="Phobius"/>
    </source>
</evidence>
<feature type="coiled-coil region" evidence="9">
    <location>
        <begin position="46"/>
        <end position="105"/>
    </location>
</feature>
<evidence type="ECO:0000256" key="3">
    <source>
        <dbReference type="ARBA" id="ARBA00022692"/>
    </source>
</evidence>
<dbReference type="PROSITE" id="PS00041">
    <property type="entry name" value="HTH_ARAC_FAMILY_1"/>
    <property type="match status" value="1"/>
</dbReference>
<evidence type="ECO:0000256" key="4">
    <source>
        <dbReference type="ARBA" id="ARBA00022989"/>
    </source>
</evidence>
<dbReference type="RefSeq" id="WP_028405104.1">
    <property type="nucleotide sequence ID" value="NZ_BOSA01000009.1"/>
</dbReference>
<dbReference type="Pfam" id="PF02743">
    <property type="entry name" value="dCache_1"/>
    <property type="match status" value="1"/>
</dbReference>
<dbReference type="EMBL" id="JAGGKI010000006">
    <property type="protein sequence ID" value="MBP1893689.1"/>
    <property type="molecule type" value="Genomic_DNA"/>
</dbReference>
<evidence type="ECO:0000313" key="13">
    <source>
        <dbReference type="Proteomes" id="UP000706926"/>
    </source>
</evidence>
<comment type="subcellular location">
    <subcellularLocation>
        <location evidence="1">Cell membrane</location>
        <topology evidence="1">Multi-pass membrane protein</topology>
    </subcellularLocation>
</comment>
<gene>
    <name evidence="12" type="ORF">J2Z18_002792</name>
</gene>
<dbReference type="CDD" id="cd12912">
    <property type="entry name" value="PDC2_MCP_like"/>
    <property type="match status" value="1"/>
</dbReference>
<organism evidence="12 13">
    <name type="scientific">Paenibacillus lactis</name>
    <dbReference type="NCBI Taxonomy" id="228574"/>
    <lineage>
        <taxon>Bacteria</taxon>
        <taxon>Bacillati</taxon>
        <taxon>Bacillota</taxon>
        <taxon>Bacilli</taxon>
        <taxon>Bacillales</taxon>
        <taxon>Paenibacillaceae</taxon>
        <taxon>Paenibacillus</taxon>
    </lineage>
</organism>
<dbReference type="PANTHER" id="PTHR43280">
    <property type="entry name" value="ARAC-FAMILY TRANSCRIPTIONAL REGULATOR"/>
    <property type="match status" value="1"/>
</dbReference>
<name>A0ABS4FBR1_9BACL</name>
<sequence length="756" mass="87028">MKRIPMMMQLAFILFCIMAVPMAILTWYSSSQILQNSEHAFAETSLAELNANRELNENALSNLSQNTVRLGGTDIFDRIRPFKSLAELKTNYMNVSKAMAVLKELLNLNQSVDGVYSSFFYLDDANYVISTDKGITSLDKYEPIDWLNEALMEQKGIRGVWYPRKLDSGVNVLSFALPLNRLSTATRGTIVVNLKESQIQQYLQSTKSGKQGYFLMKSSGTIISHHDKNLLLKNAYEEPFIHDIAQEALPEGYMFRELNGERLLYAWSRTKEFGWTNVSIYSVDDLMNKPHNLQRSIIFLTIVIIFAGSILTVFIATWLSKPVRELVRTVRGRVNPGVRNKNEFVFLEAAFRRMQEEEEGLYQLLSIREQDAQSHAIHRLLRGEVTSQAEEIFPDLHFLVAVVSIDGYRNYISRNNPETRSYHRYLLISKCAHLFHKGVQARCVYHGDGHFAILINYGQDEDDNHRIGIHAALEKMKDDTAELLEHSVTIGVSRPADSIRLVSDRLAEALEAIKQRMIAGSGGITYWKEEEGRDKKYIYPSNSERRILNFLDQGNLDSIIEELRIIRVEIRSADYVSYDNILFIYHQLVGVTIKHLRENNVSTARIFSRRGNIYAALASFDTLDELEEYLIGFYSEIVHYLTRSPGGTHKYAERIIHYLNEHYREEVVFEEMAKEIGISYSYMRKIVYEQTGKSLSDYLNLLRIEKAKELLLDSNLSIAQIASEVGYMNVRSFNRLFRKFEGMPPSSYKLHRSKTS</sequence>
<evidence type="ECO:0000256" key="7">
    <source>
        <dbReference type="ARBA" id="ARBA00023136"/>
    </source>
</evidence>
<dbReference type="SMART" id="SM00342">
    <property type="entry name" value="HTH_ARAC"/>
    <property type="match status" value="1"/>
</dbReference>
<evidence type="ECO:0000313" key="12">
    <source>
        <dbReference type="EMBL" id="MBP1893689.1"/>
    </source>
</evidence>
<dbReference type="Gene3D" id="3.30.450.20">
    <property type="entry name" value="PAS domain"/>
    <property type="match status" value="1"/>
</dbReference>
<proteinExistence type="predicted"/>
<dbReference type="PROSITE" id="PS01124">
    <property type="entry name" value="HTH_ARAC_FAMILY_2"/>
    <property type="match status" value="1"/>
</dbReference>
<dbReference type="Proteomes" id="UP000706926">
    <property type="component" value="Unassembled WGS sequence"/>
</dbReference>
<protein>
    <submittedName>
        <fullName evidence="12">AraC-like DNA-binding protein</fullName>
    </submittedName>
</protein>
<dbReference type="Pfam" id="PF17853">
    <property type="entry name" value="GGDEF_2"/>
    <property type="match status" value="1"/>
</dbReference>
<evidence type="ECO:0000256" key="9">
    <source>
        <dbReference type="SAM" id="Coils"/>
    </source>
</evidence>
<dbReference type="InterPro" id="IPR018062">
    <property type="entry name" value="HTH_AraC-typ_CS"/>
</dbReference>
<dbReference type="Gene3D" id="1.10.10.60">
    <property type="entry name" value="Homeodomain-like"/>
    <property type="match status" value="2"/>
</dbReference>
<dbReference type="InterPro" id="IPR009057">
    <property type="entry name" value="Homeodomain-like_sf"/>
</dbReference>
<dbReference type="PANTHER" id="PTHR43280:SF2">
    <property type="entry name" value="HTH-TYPE TRANSCRIPTIONAL REGULATOR EXSA"/>
    <property type="match status" value="1"/>
</dbReference>
<evidence type="ECO:0000256" key="6">
    <source>
        <dbReference type="ARBA" id="ARBA00023125"/>
    </source>
</evidence>
<keyword evidence="7 10" id="KW-0472">Membrane</keyword>
<keyword evidence="5" id="KW-0805">Transcription regulation</keyword>